<dbReference type="GO" id="GO:0006979">
    <property type="term" value="P:response to oxidative stress"/>
    <property type="evidence" value="ECO:0007669"/>
    <property type="project" value="InterPro"/>
</dbReference>
<comment type="caution">
    <text evidence="11">The sequence shown here is derived from an EMBL/GenBank/DDBJ whole genome shotgun (WGS) entry which is preliminary data.</text>
</comment>
<evidence type="ECO:0000256" key="2">
    <source>
        <dbReference type="ARBA" id="ARBA00011881"/>
    </source>
</evidence>
<dbReference type="GO" id="GO:0016705">
    <property type="term" value="F:oxidoreductase activity, acting on paired donors, with incorporation or reduction of molecular oxygen"/>
    <property type="evidence" value="ECO:0007669"/>
    <property type="project" value="InterPro"/>
</dbReference>
<feature type="region of interest" description="Disordered" evidence="10">
    <location>
        <begin position="607"/>
        <end position="635"/>
    </location>
</feature>
<dbReference type="SUPFAM" id="SSF48264">
    <property type="entry name" value="Cytochrome P450"/>
    <property type="match status" value="1"/>
</dbReference>
<evidence type="ECO:0000313" key="11">
    <source>
        <dbReference type="EMBL" id="CAI4212608.1"/>
    </source>
</evidence>
<dbReference type="InterPro" id="IPR019791">
    <property type="entry name" value="Haem_peroxidase_animal"/>
</dbReference>
<dbReference type="PANTHER" id="PTHR11903">
    <property type="entry name" value="PROSTAGLANDIN G/H SYNTHASE"/>
    <property type="match status" value="1"/>
</dbReference>
<dbReference type="InterPro" id="IPR017972">
    <property type="entry name" value="Cyt_P450_CS"/>
</dbReference>
<dbReference type="Gene3D" id="1.10.630.10">
    <property type="entry name" value="Cytochrome P450"/>
    <property type="match status" value="1"/>
</dbReference>
<comment type="catalytic activity">
    <reaction evidence="1">
        <text>(9Z,12Z)-octadecadienoate + O2 = (8R,9Z,12Z)-8-hydroperoxyoctadeca-9,12-dienoate</text>
        <dbReference type="Rhea" id="RHEA:25395"/>
        <dbReference type="ChEBI" id="CHEBI:15379"/>
        <dbReference type="ChEBI" id="CHEBI:30245"/>
        <dbReference type="ChEBI" id="CHEBI:58659"/>
        <dbReference type="EC" id="1.13.11.60"/>
    </reaction>
</comment>
<dbReference type="GO" id="GO:0052878">
    <property type="term" value="F:linoleate 8R-lipoxygenase activity"/>
    <property type="evidence" value="ECO:0007669"/>
    <property type="project" value="UniProtKB-EC"/>
</dbReference>
<feature type="binding site" description="axial binding residue" evidence="9">
    <location>
        <position position="406"/>
    </location>
    <ligand>
        <name>heme b</name>
        <dbReference type="ChEBI" id="CHEBI:60344"/>
    </ligand>
    <ligandPart>
        <name>Fe</name>
        <dbReference type="ChEBI" id="CHEBI:18248"/>
    </ligandPart>
</feature>
<dbReference type="InterPro" id="IPR010255">
    <property type="entry name" value="Haem_peroxidase_sf"/>
</dbReference>
<dbReference type="Pfam" id="PF00067">
    <property type="entry name" value="p450"/>
    <property type="match status" value="1"/>
</dbReference>
<evidence type="ECO:0000256" key="7">
    <source>
        <dbReference type="ARBA" id="ARBA00023004"/>
    </source>
</evidence>
<evidence type="ECO:0000256" key="9">
    <source>
        <dbReference type="PIRSR" id="PIRSR619791-2"/>
    </source>
</evidence>
<keyword evidence="4 9" id="KW-0479">Metal-binding</keyword>
<reference evidence="11" key="1">
    <citation type="submission" date="2022-11" db="EMBL/GenBank/DDBJ databases">
        <authorList>
            <person name="Scott C."/>
            <person name="Bruce N."/>
        </authorList>
    </citation>
    <scope>NUCLEOTIDE SEQUENCE</scope>
</reference>
<dbReference type="GO" id="GO:0006631">
    <property type="term" value="P:fatty acid metabolic process"/>
    <property type="evidence" value="ECO:0007669"/>
    <property type="project" value="UniProtKB-ARBA"/>
</dbReference>
<keyword evidence="12" id="KW-1185">Reference proteome</keyword>
<dbReference type="AlphaFoldDB" id="A0A9P1M8W2"/>
<evidence type="ECO:0000256" key="6">
    <source>
        <dbReference type="ARBA" id="ARBA00023002"/>
    </source>
</evidence>
<feature type="region of interest" description="Disordered" evidence="10">
    <location>
        <begin position="715"/>
        <end position="737"/>
    </location>
</feature>
<dbReference type="Gene3D" id="1.10.640.10">
    <property type="entry name" value="Haem peroxidase domain superfamily, animal type"/>
    <property type="match status" value="1"/>
</dbReference>
<evidence type="ECO:0000256" key="4">
    <source>
        <dbReference type="ARBA" id="ARBA00022723"/>
    </source>
</evidence>
<dbReference type="PROSITE" id="PS00086">
    <property type="entry name" value="CYTOCHROME_P450"/>
    <property type="match status" value="1"/>
</dbReference>
<dbReference type="GO" id="GO:0004497">
    <property type="term" value="F:monooxygenase activity"/>
    <property type="evidence" value="ECO:0007669"/>
    <property type="project" value="InterPro"/>
</dbReference>
<feature type="compositionally biased region" description="Low complexity" evidence="10">
    <location>
        <begin position="607"/>
        <end position="616"/>
    </location>
</feature>
<dbReference type="Pfam" id="PF03098">
    <property type="entry name" value="An_peroxidase"/>
    <property type="match status" value="1"/>
</dbReference>
<gene>
    <name evidence="11" type="ORF">PPNO1_LOCUS2365</name>
</gene>
<dbReference type="PROSITE" id="PS50292">
    <property type="entry name" value="PEROXIDASE_3"/>
    <property type="match status" value="1"/>
</dbReference>
<evidence type="ECO:0000256" key="1">
    <source>
        <dbReference type="ARBA" id="ARBA00000699"/>
    </source>
</evidence>
<dbReference type="InterPro" id="IPR001128">
    <property type="entry name" value="Cyt_P450"/>
</dbReference>
<feature type="region of interest" description="Disordered" evidence="10">
    <location>
        <begin position="1040"/>
        <end position="1064"/>
    </location>
</feature>
<comment type="subunit">
    <text evidence="2">Homotetramer.</text>
</comment>
<feature type="compositionally biased region" description="Basic and acidic residues" evidence="10">
    <location>
        <begin position="619"/>
        <end position="628"/>
    </location>
</feature>
<dbReference type="EMBL" id="CALLCH030000005">
    <property type="protein sequence ID" value="CAI4212608.1"/>
    <property type="molecule type" value="Genomic_DNA"/>
</dbReference>
<organism evidence="11 12">
    <name type="scientific">Parascedosporium putredinis</name>
    <dbReference type="NCBI Taxonomy" id="1442378"/>
    <lineage>
        <taxon>Eukaryota</taxon>
        <taxon>Fungi</taxon>
        <taxon>Dikarya</taxon>
        <taxon>Ascomycota</taxon>
        <taxon>Pezizomycotina</taxon>
        <taxon>Sordariomycetes</taxon>
        <taxon>Hypocreomycetidae</taxon>
        <taxon>Microascales</taxon>
        <taxon>Microascaceae</taxon>
        <taxon>Parascedosporium</taxon>
    </lineage>
</organism>
<accession>A0A9P1M8W2</accession>
<dbReference type="PANTHER" id="PTHR11903:SF37">
    <property type="entry name" value="PSI-PRODUCING OXYGENASE A"/>
    <property type="match status" value="1"/>
</dbReference>
<dbReference type="GO" id="GO:0005506">
    <property type="term" value="F:iron ion binding"/>
    <property type="evidence" value="ECO:0007669"/>
    <property type="project" value="InterPro"/>
</dbReference>
<evidence type="ECO:0000256" key="10">
    <source>
        <dbReference type="SAM" id="MobiDB-lite"/>
    </source>
</evidence>
<feature type="compositionally biased region" description="Polar residues" evidence="10">
    <location>
        <begin position="721"/>
        <end position="731"/>
    </location>
</feature>
<protein>
    <recommendedName>
        <fullName evidence="3">linoleate 8R-lipoxygenase</fullName>
        <ecNumber evidence="3">1.13.11.60</ecNumber>
    </recommendedName>
</protein>
<keyword evidence="7 9" id="KW-0408">Iron</keyword>
<evidence type="ECO:0000256" key="8">
    <source>
        <dbReference type="ARBA" id="ARBA00023235"/>
    </source>
</evidence>
<dbReference type="GO" id="GO:0004601">
    <property type="term" value="F:peroxidase activity"/>
    <property type="evidence" value="ECO:0007669"/>
    <property type="project" value="InterPro"/>
</dbReference>
<dbReference type="Proteomes" id="UP000838763">
    <property type="component" value="Unassembled WGS sequence"/>
</dbReference>
<evidence type="ECO:0000256" key="5">
    <source>
        <dbReference type="ARBA" id="ARBA00022964"/>
    </source>
</evidence>
<keyword evidence="5" id="KW-0223">Dioxygenase</keyword>
<keyword evidence="6" id="KW-0560">Oxidoreductase</keyword>
<dbReference type="InterPro" id="IPR037120">
    <property type="entry name" value="Haem_peroxidase_sf_animal"/>
</dbReference>
<dbReference type="InterPro" id="IPR036396">
    <property type="entry name" value="Cyt_P450_sf"/>
</dbReference>
<dbReference type="GO" id="GO:0016853">
    <property type="term" value="F:isomerase activity"/>
    <property type="evidence" value="ECO:0007669"/>
    <property type="project" value="UniProtKB-KW"/>
</dbReference>
<evidence type="ECO:0000313" key="12">
    <source>
        <dbReference type="Proteomes" id="UP000838763"/>
    </source>
</evidence>
<evidence type="ECO:0000256" key="3">
    <source>
        <dbReference type="ARBA" id="ARBA00013239"/>
    </source>
</evidence>
<dbReference type="CDD" id="cd20612">
    <property type="entry name" value="CYP_LDS-like_C"/>
    <property type="match status" value="1"/>
</dbReference>
<sequence length="1096" mass="122740">MPVQRQSRSQRLPPTHRELHTALTRIHLIRIRQPSHHRHGSEQVAVLVLVDNGSSSNCFPRPAHTALLGRESRAPLLLRHPQDALLHGRQHGRHERDDGHPRGRAKMGFKDVETLLEFLHTAVHGVQDDSKLLLERVVDLLSKLPATSREGQSLESGLVHQLWSSLQHPVLTTLDEGFRYREADGSNNNLYMPQLGAAAEPAVRYAAAQGRGFQPHPNNISSVLFYLATIITHDIFQSDGQRSGVNLTSSYLDLAPLYGRNRDEQVQVRAMEGGRLKPDCFSSKRVHGFPPGSLNSQQSTKAVVSKKTLAKDLAGKTPEEQSKIRAAALAKYDEDLFQTGRLVTCGLYINIILRDYVRTILNVNRSDTAWALDPRIKDGHNIFSKPTAEATGNQVSVEFNFLYRWHSTVSPRDQKWTEDAFEEILGTDDAEAMGFEDFLRKLHGFEARLSDDPAQRPFHKVARRADGTLPDDDLVRIFRESHIEVLGIMQARKWNVATLNEFREFFGLTRHRTFEDINPDPDVARKLRNLYDSPDSVELGLCVNFTTSRAILSDAVALVRGDRFYTVDYTPKHLTNWGYNEASYDPAVDNSHVFYKLVYRAFPTTSAATASTPTSPHRALGERKDLGQDRQGPPLLLGRPLPTGDLVLLRSHSAITKVLANQRDYTVVWGDAIRFLTQKDGHAPGASFCLAADGQVNADNRKIVLNALYQPNAWETERPVKNQQPPSSNGTGAALEKKTTIKTTHEVDVVRDIINLANTRLCAAMFNLPIKIEDNPWGLLTEQELYLATTAIFSSIFFDADISKSLHVRTLAKDLANQIERLVAVAAHAVDKVGAITDAVETVRGYWRGEGFPAIAGYGHELIRHLLQRGKSSALLSQCVDFYLEDENKHHLEELYRLAHENTDEADEKLMRYMLEGSRIRGTVAVYRDVHHATTIPDSAPAHPDPADPTAVNPVTASEFPEFNIPVKPGDRLLLSFASASRDPRVFPDPETVRLDRPIDSYIHFGFGAHRCAGAELSMVAQTALFKQIVGLKNLRRAGGDRGRMKSMPARKWKGQRRPDEARAEEGAWTGLRTYMTPDQSGYWPVPSTMKLVWDE</sequence>
<keyword evidence="9" id="KW-0349">Heme</keyword>
<dbReference type="InterPro" id="IPR050783">
    <property type="entry name" value="Oxylipin_biosynth_metab"/>
</dbReference>
<dbReference type="OrthoDB" id="823504at2759"/>
<dbReference type="GO" id="GO:0020037">
    <property type="term" value="F:heme binding"/>
    <property type="evidence" value="ECO:0007669"/>
    <property type="project" value="InterPro"/>
</dbReference>
<dbReference type="EC" id="1.13.11.60" evidence="3"/>
<name>A0A9P1M8W2_9PEZI</name>
<keyword evidence="8" id="KW-0413">Isomerase</keyword>
<proteinExistence type="predicted"/>
<dbReference type="SUPFAM" id="SSF48113">
    <property type="entry name" value="Heme-dependent peroxidases"/>
    <property type="match status" value="1"/>
</dbReference>